<name>A0A8J3B3J6_9BACI</name>
<dbReference type="InterPro" id="IPR014199">
    <property type="entry name" value="Spore_YtxC"/>
</dbReference>
<dbReference type="AlphaFoldDB" id="A0A8J3B3J6"/>
<dbReference type="RefSeq" id="WP_054672230.1">
    <property type="nucleotide sequence ID" value="NZ_BMOF01000003.1"/>
</dbReference>
<sequence>MEGVYMVFDPQRRPIEALKPYVARQLAPMKARGVPARVLVRPTESGYVLWCYLSPDAVHATGSNAVRHALALALADYIVAEREEELVRFCLRRAVRHADAGDAALILRHALAHLGAGTGEDAEGRRAKRKRLLAAGLLSFLIPGQPLVLEGVLRFRLRAYHQELAHAVEKGIDDYRSEYQYREFVRLLRLVVSGKPSRMAHLHVVYAEEGGVRLFDGDLRPIEAEAMRAVLREVPETLEDALLSALVALAPERLTLHVRTANERAVETLCRVFEGKVKLCPGCAVCAALDSAHSASQGAQGEAEDRLSGYDGEAYRVEEG</sequence>
<dbReference type="Proteomes" id="UP000637720">
    <property type="component" value="Unassembled WGS sequence"/>
</dbReference>
<gene>
    <name evidence="1" type="ORF">GCM10007043_03630</name>
</gene>
<evidence type="ECO:0000313" key="1">
    <source>
        <dbReference type="EMBL" id="GGJ93191.1"/>
    </source>
</evidence>
<evidence type="ECO:0008006" key="3">
    <source>
        <dbReference type="Google" id="ProtNLM"/>
    </source>
</evidence>
<proteinExistence type="predicted"/>
<reference evidence="1" key="1">
    <citation type="journal article" date="2014" name="Int. J. Syst. Evol. Microbiol.">
        <title>Complete genome sequence of Corynebacterium casei LMG S-19264T (=DSM 44701T), isolated from a smear-ripened cheese.</title>
        <authorList>
            <consortium name="US DOE Joint Genome Institute (JGI-PGF)"/>
            <person name="Walter F."/>
            <person name="Albersmeier A."/>
            <person name="Kalinowski J."/>
            <person name="Ruckert C."/>
        </authorList>
    </citation>
    <scope>NUCLEOTIDE SEQUENCE</scope>
    <source>
        <strain evidence="1">JCM 14719</strain>
    </source>
</reference>
<evidence type="ECO:0000313" key="2">
    <source>
        <dbReference type="Proteomes" id="UP000637720"/>
    </source>
</evidence>
<dbReference type="EMBL" id="BMOF01000003">
    <property type="protein sequence ID" value="GGJ93191.1"/>
    <property type="molecule type" value="Genomic_DNA"/>
</dbReference>
<protein>
    <recommendedName>
        <fullName evidence="3">Sporulation protein YtxC</fullName>
    </recommendedName>
</protein>
<dbReference type="Pfam" id="PF08812">
    <property type="entry name" value="YtxC"/>
    <property type="match status" value="1"/>
</dbReference>
<accession>A0A8J3B3J6</accession>
<keyword evidence="2" id="KW-1185">Reference proteome</keyword>
<comment type="caution">
    <text evidence="1">The sequence shown here is derived from an EMBL/GenBank/DDBJ whole genome shotgun (WGS) entry which is preliminary data.</text>
</comment>
<organism evidence="1 2">
    <name type="scientific">Calditerricola satsumensis</name>
    <dbReference type="NCBI Taxonomy" id="373054"/>
    <lineage>
        <taxon>Bacteria</taxon>
        <taxon>Bacillati</taxon>
        <taxon>Bacillota</taxon>
        <taxon>Bacilli</taxon>
        <taxon>Bacillales</taxon>
        <taxon>Bacillaceae</taxon>
        <taxon>Calditerricola</taxon>
    </lineage>
</organism>
<reference evidence="1" key="2">
    <citation type="submission" date="2020-09" db="EMBL/GenBank/DDBJ databases">
        <authorList>
            <person name="Sun Q."/>
            <person name="Ohkuma M."/>
        </authorList>
    </citation>
    <scope>NUCLEOTIDE SEQUENCE</scope>
    <source>
        <strain evidence="1">JCM 14719</strain>
    </source>
</reference>